<sequence>MPLIKGMKSTTIWKASTMIIFIAVTVKEKFDTFKNKKDEEIVRTTSCT</sequence>
<organism evidence="1">
    <name type="scientific">viral metagenome</name>
    <dbReference type="NCBI Taxonomy" id="1070528"/>
    <lineage>
        <taxon>unclassified sequences</taxon>
        <taxon>metagenomes</taxon>
        <taxon>organismal metagenomes</taxon>
    </lineage>
</organism>
<name>A0A6C0JS54_9ZZZZ</name>
<reference evidence="1" key="1">
    <citation type="journal article" date="2020" name="Nature">
        <title>Giant virus diversity and host interactions through global metagenomics.</title>
        <authorList>
            <person name="Schulz F."/>
            <person name="Roux S."/>
            <person name="Paez-Espino D."/>
            <person name="Jungbluth S."/>
            <person name="Walsh D.A."/>
            <person name="Denef V.J."/>
            <person name="McMahon K.D."/>
            <person name="Konstantinidis K.T."/>
            <person name="Eloe-Fadrosh E.A."/>
            <person name="Kyrpides N.C."/>
            <person name="Woyke T."/>
        </authorList>
    </citation>
    <scope>NUCLEOTIDE SEQUENCE</scope>
    <source>
        <strain evidence="1">GVMAG-S-1038524-41</strain>
    </source>
</reference>
<proteinExistence type="predicted"/>
<protein>
    <submittedName>
        <fullName evidence="1">Uncharacterized protein</fullName>
    </submittedName>
</protein>
<evidence type="ECO:0000313" key="1">
    <source>
        <dbReference type="EMBL" id="QHU06718.1"/>
    </source>
</evidence>
<dbReference type="AlphaFoldDB" id="A0A6C0JS54"/>
<accession>A0A6C0JS54</accession>
<dbReference type="EMBL" id="MN740667">
    <property type="protein sequence ID" value="QHU06718.1"/>
    <property type="molecule type" value="Genomic_DNA"/>
</dbReference>